<evidence type="ECO:0000313" key="3">
    <source>
        <dbReference type="EMBL" id="TMQ77430.1"/>
    </source>
</evidence>
<dbReference type="InterPro" id="IPR050259">
    <property type="entry name" value="SDR"/>
</dbReference>
<evidence type="ECO:0000256" key="1">
    <source>
        <dbReference type="ARBA" id="ARBA00006484"/>
    </source>
</evidence>
<dbReference type="EMBL" id="SWAD01000025">
    <property type="protein sequence ID" value="TMQ77430.1"/>
    <property type="molecule type" value="Genomic_DNA"/>
</dbReference>
<dbReference type="Gene3D" id="3.40.50.720">
    <property type="entry name" value="NAD(P)-binding Rossmann-like Domain"/>
    <property type="match status" value="1"/>
</dbReference>
<accession>A0A5S4EPP3</accession>
<dbReference type="SUPFAM" id="SSF51735">
    <property type="entry name" value="NAD(P)-binding Rossmann-fold domains"/>
    <property type="match status" value="1"/>
</dbReference>
<gene>
    <name evidence="3" type="ORF">ACCUM_3150</name>
</gene>
<dbReference type="Proteomes" id="UP000306324">
    <property type="component" value="Unassembled WGS sequence"/>
</dbReference>
<name>A0A5S4EPP3_9PROT</name>
<dbReference type="RefSeq" id="WP_432432137.1">
    <property type="nucleotide sequence ID" value="NZ_SWAD01000025.1"/>
</dbReference>
<organism evidence="3 4">
    <name type="scientific">Candidatus Accumulibacter phosphatis</name>
    <dbReference type="NCBI Taxonomy" id="327160"/>
    <lineage>
        <taxon>Bacteria</taxon>
        <taxon>Pseudomonadati</taxon>
        <taxon>Pseudomonadota</taxon>
        <taxon>Betaproteobacteria</taxon>
        <taxon>Candidatus Accumulibacter</taxon>
    </lineage>
</organism>
<feature type="region of interest" description="Disordered" evidence="2">
    <location>
        <begin position="63"/>
        <end position="87"/>
    </location>
</feature>
<keyword evidence="4" id="KW-1185">Reference proteome</keyword>
<dbReference type="PRINTS" id="PR00080">
    <property type="entry name" value="SDRFAMILY"/>
</dbReference>
<dbReference type="AlphaFoldDB" id="A0A5S4EPP3"/>
<proteinExistence type="inferred from homology"/>
<evidence type="ECO:0000256" key="2">
    <source>
        <dbReference type="SAM" id="MobiDB-lite"/>
    </source>
</evidence>
<protein>
    <submittedName>
        <fullName evidence="3">3-oxoacyl-[ACP] reductase</fullName>
    </submittedName>
</protein>
<comment type="caution">
    <text evidence="3">The sequence shown here is derived from an EMBL/GenBank/DDBJ whole genome shotgun (WGS) entry which is preliminary data.</text>
</comment>
<dbReference type="PANTHER" id="PTHR42879">
    <property type="entry name" value="3-OXOACYL-(ACYL-CARRIER-PROTEIN) REDUCTASE"/>
    <property type="match status" value="1"/>
</dbReference>
<dbReference type="InterPro" id="IPR036291">
    <property type="entry name" value="NAD(P)-bd_dom_sf"/>
</dbReference>
<dbReference type="Pfam" id="PF00106">
    <property type="entry name" value="adh_short"/>
    <property type="match status" value="1"/>
</dbReference>
<dbReference type="InterPro" id="IPR002347">
    <property type="entry name" value="SDR_fam"/>
</dbReference>
<sequence length="87" mass="9411">MIRTRWGRVVNISSVAAITDNRVQVNYSAAKGALHAASRSLTLEAASRGITGNAVAWNQRYRNGRGRFRRRNDQETGGAAPLAAATQ</sequence>
<dbReference type="PRINTS" id="PR00081">
    <property type="entry name" value="GDHRDH"/>
</dbReference>
<dbReference type="PANTHER" id="PTHR42879:SF2">
    <property type="entry name" value="3-OXOACYL-[ACYL-CARRIER-PROTEIN] REDUCTASE FABG"/>
    <property type="match status" value="1"/>
</dbReference>
<evidence type="ECO:0000313" key="4">
    <source>
        <dbReference type="Proteomes" id="UP000306324"/>
    </source>
</evidence>
<reference evidence="3 4" key="1">
    <citation type="submission" date="2019-04" db="EMBL/GenBank/DDBJ databases">
        <title>A novel phosphate-accumulating bacterium identified in bioreactor for phosphate removal from wastewater.</title>
        <authorList>
            <person name="Kotlyarov R.Y."/>
            <person name="Beletsky A.V."/>
            <person name="Kallistova A.Y."/>
            <person name="Dorofeev A.G."/>
            <person name="Nikolaev Y.Y."/>
            <person name="Pimenov N.V."/>
            <person name="Ravin N.V."/>
            <person name="Mardanov A.V."/>
        </authorList>
    </citation>
    <scope>NUCLEOTIDE SEQUENCE [LARGE SCALE GENOMIC DNA]</scope>
    <source>
        <strain evidence="3 4">Bin19</strain>
    </source>
</reference>
<comment type="similarity">
    <text evidence="1">Belongs to the short-chain dehydrogenases/reductases (SDR) family.</text>
</comment>